<feature type="compositionally biased region" description="Basic residues" evidence="1">
    <location>
        <begin position="2826"/>
        <end position="2837"/>
    </location>
</feature>
<feature type="compositionally biased region" description="Basic and acidic residues" evidence="1">
    <location>
        <begin position="146"/>
        <end position="159"/>
    </location>
</feature>
<dbReference type="PANTHER" id="PTHR10676">
    <property type="entry name" value="DYNEIN HEAVY CHAIN FAMILY PROTEIN"/>
    <property type="match status" value="1"/>
</dbReference>
<feature type="region of interest" description="Disordered" evidence="1">
    <location>
        <begin position="115"/>
        <end position="159"/>
    </location>
</feature>
<feature type="compositionally biased region" description="Acidic residues" evidence="1">
    <location>
        <begin position="753"/>
        <end position="763"/>
    </location>
</feature>
<feature type="compositionally biased region" description="Low complexity" evidence="1">
    <location>
        <begin position="2869"/>
        <end position="2886"/>
    </location>
</feature>
<dbReference type="EMBL" id="JBBJCI010000123">
    <property type="protein sequence ID" value="KAK7247929.1"/>
    <property type="molecule type" value="Genomic_DNA"/>
</dbReference>
<feature type="region of interest" description="Disordered" evidence="1">
    <location>
        <begin position="1"/>
        <end position="99"/>
    </location>
</feature>
<gene>
    <name evidence="2" type="ORF">SO694_00085012</name>
</gene>
<proteinExistence type="predicted"/>
<evidence type="ECO:0000313" key="2">
    <source>
        <dbReference type="EMBL" id="KAK7247929.1"/>
    </source>
</evidence>
<dbReference type="Proteomes" id="UP001363151">
    <property type="component" value="Unassembled WGS sequence"/>
</dbReference>
<dbReference type="Gene3D" id="1.20.58.1120">
    <property type="match status" value="1"/>
</dbReference>
<name>A0ABR1G4E7_AURAN</name>
<feature type="compositionally biased region" description="Basic and acidic residues" evidence="1">
    <location>
        <begin position="1524"/>
        <end position="1534"/>
    </location>
</feature>
<feature type="compositionally biased region" description="Polar residues" evidence="1">
    <location>
        <begin position="1"/>
        <end position="20"/>
    </location>
</feature>
<dbReference type="PANTHER" id="PTHR10676:SF359">
    <property type="entry name" value="DYNEIN HEAVY CHAIN DOMAIN-CONTAINING PROTEIN 1"/>
    <property type="match status" value="1"/>
</dbReference>
<comment type="caution">
    <text evidence="2">The sequence shown here is derived from an EMBL/GenBank/DDBJ whole genome shotgun (WGS) entry which is preliminary data.</text>
</comment>
<accession>A0ABR1G4E7</accession>
<feature type="compositionally biased region" description="Acidic residues" evidence="1">
    <location>
        <begin position="1551"/>
        <end position="1592"/>
    </location>
</feature>
<evidence type="ECO:0000256" key="1">
    <source>
        <dbReference type="SAM" id="MobiDB-lite"/>
    </source>
</evidence>
<reference evidence="2 3" key="1">
    <citation type="submission" date="2024-03" db="EMBL/GenBank/DDBJ databases">
        <title>Aureococcus anophagefferens CCMP1851 and Kratosvirus quantuckense: Draft genome of a second virus-susceptible host strain in the model system.</title>
        <authorList>
            <person name="Chase E."/>
            <person name="Truchon A.R."/>
            <person name="Schepens W."/>
            <person name="Wilhelm S.W."/>
        </authorList>
    </citation>
    <scope>NUCLEOTIDE SEQUENCE [LARGE SCALE GENOMIC DNA]</scope>
    <source>
        <strain evidence="2 3">CCMP1851</strain>
    </source>
</reference>
<dbReference type="InterPro" id="IPR026983">
    <property type="entry name" value="DHC"/>
</dbReference>
<feature type="region of interest" description="Disordered" evidence="1">
    <location>
        <begin position="1508"/>
        <end position="1620"/>
    </location>
</feature>
<feature type="compositionally biased region" description="Polar residues" evidence="1">
    <location>
        <begin position="2897"/>
        <end position="2906"/>
    </location>
</feature>
<feature type="compositionally biased region" description="Basic and acidic residues" evidence="1">
    <location>
        <begin position="2730"/>
        <end position="2752"/>
    </location>
</feature>
<feature type="compositionally biased region" description="Acidic residues" evidence="1">
    <location>
        <begin position="509"/>
        <end position="518"/>
    </location>
</feature>
<feature type="compositionally biased region" description="Basic and acidic residues" evidence="1">
    <location>
        <begin position="2240"/>
        <end position="2254"/>
    </location>
</feature>
<protein>
    <recommendedName>
        <fullName evidence="4">Calmodulin</fullName>
    </recommendedName>
</protein>
<feature type="compositionally biased region" description="Basic and acidic residues" evidence="1">
    <location>
        <begin position="2838"/>
        <end position="2852"/>
    </location>
</feature>
<feature type="region of interest" description="Disordered" evidence="1">
    <location>
        <begin position="747"/>
        <end position="766"/>
    </location>
</feature>
<feature type="compositionally biased region" description="Basic and acidic residues" evidence="1">
    <location>
        <begin position="2013"/>
        <end position="2024"/>
    </location>
</feature>
<sequence>MGGISDDSTTLTYGQGSASRTLHLDVQMPGQPPRSAKAGGASQHVAWQPNAFRVSAPKQQRPATSEGRLVRANADGTPSPAKGRPPSAPPGGRAGPSAAGTHASFLEWEAFRRRLPGDPPASARPTSPTVERWTRPPSRRHGAARRAREAGDAFRGRTTKEKHVDFNDELSSLLEPWDVEKHVTDDFLIAARVPRVPSLASVSTDASYHTRIGVVIRKEDVLLSEPRWLDPLVQHMLVAARRDRHVKTTLCGVSRFDLATLNGLKPTSWNPYDLVVVSATNVEKMLDVKGLDVDERDAARARALPDEFGFSKFGVGFVTLSSTGAMYYSPRDVPRTLAAPALTATPGEFVDLEAYEREARGGKRGRHAQLQRLLSRPCEARLYHFVKKLHVFKNYWLWRMFGAWHRVLSRQRFARHRDALCAARLDDGVLVAALARATWELGDLEDAPLHVTRAELAWAASDALERILDKDARDRKREAEAEKLGAAAPATPRAMANPAFAAENASSDESSDGDDSSDESTASSERPDALAALNEAEAPALSPQGSVGSPSASTAEYVDPHVLHRVKFLADQSLAEGVEPAVFVGAQIAVLRRVQRDADATSDRLAAVIKHATATLLAEQKLSLHPRKASPHAAYETAERERSLRQSMRLAGGTGYLAARSTASTVVRASVVGEDLTDDELLAAAAWGGVPTYYTDTARRRTLITKLSRFRRLVEFMFLGAYRVLAIRYARELERWYDDLRLQAETVKKPDDDANDDGEEPEPVFDIHEPIYPPLQVAINVRCMEEDEDASLEDGDYAEHTMELSPSPQALKKLLEVLQNTLLCALATVPTLDRHEQLAYLFAMNCKPPLKEDQEVKEAKRNRDGWVLWIMRKVPGLGDILRSLVVSSEEIMQSMMTTSDDLGTVDRQGKRSSTLMIATARASINLTRGSLKKQHPANVRGTGLDELRSLAAAAAAADGEPARVPRDRRWLGQHWVTVLASDGVYRDARSALMRATSKLRAFVLENLKSNDEMLEAHGVLLAWMRRVGPSLKSAAGLARGEGDYDSIGEEDNPTIVFATDAFVALWPPDEDDARAELYARVAAEHGAKAEVMRRLQYLVNAIQVQGARAGTLRDVTKLNGSVTIAPTSAREAMTATATAAQNLLQGALPSLFAAQCVDLTRRLATANERLMAHASTLDNFFDQLGLLKELSGDWDRLEETYEETASLHKFLKSQGMTSNRNARVKRRTYDQCLRKLSLMNEVGALKNLHVKLVGNEEGLTSLEESKVRFGVRGRREREGGQGVGYRAAKAATCLEDELHAALQDQWSQIDLSLRDCVVHGSKRRNHFRTILRSRCSELHRSIGAILNAADEGILREEASDPAAALAHLRDLTTRHGIARGQAAKLVGYQKLYNSHFHGGTLDRGAFIAESDLGVEAAAPRRTVAGRETARHDPNQGPQPLVVDHFVNLQFAEKRIKLQFTLWSALDALDRAHAAWRAAPVNAEFGEGAPHGLLKEAIAKGERAYEQLLSDTENSAKNRRSWLRQTREHKKEEKYPYSQGIRGGGLAVMRESDEESESESEEESDANESSSMDDDDDDGGGDAGDGDDVDDEGSSVADKSKVSGSTRESASSAASKEAKELSLVGAASNPARFRLGVTIDRSKRELASALPLTDRYFWGAHGMDRWAAVAMHVKPVQDTLDRYGASTQHLSVCDVGARAKLNVGDLLDGGLVKNASKVAAVVYESEIHRALSDLDAAANDAWPEGSHRGVQLATSTAPVLQYSAAEKVSYFQDFAGPRGPLRLGCVKCREAVRAWATKPPPDAPPGVSGKAKARAAATLAAGAARWEAKLDGAEAILDDVLDLVMLASVLRPAFAGGVRAPLSIAQQYHGGYAFLQRGLVEVQRLSRLGVFDDTALGGGGRRGTARSTARSSSSAASALANCRSQLEDARAQLNQWLDEQRSIAPCLLWLGNEELVHACMQWGIFCGQPPASVSSEVNNLIHYQLLPNVRHLSMARPPVKAEAHRATQQFRQSMFEKKDDSDAPKGPRGSTEGPSSPERRRSRATAAVAAPDAVTATSVIGWRSSDATEELHFHDGGFKVTGVLAEDVAKIHHGLKRALLEGVFEALCASSGVSPDDDGGDAEEAAQRLGAALPWPLACAESTFPAASAVLAASAYWTKEVEDALRKSGLTPCGKRERNSQLQRLRSRPFPTRLKPCAKTYREHLIVGGGIAKDIMASCQPDRKGHRRGSAQSLMSVGSLVEKRRREEGEGDSRNRERHRRPSGASVGSHMSGVSMNSDDSKKDEPLACELYELEVKKADALAKNHGHAHVRESKVDSKLWNTLERRVSHRIAVYVVVLNGRPSASRLWLCASGLVAYGVMQRDVLQLMRVYDVGSVDDFEWKFRPKHRWVGSWDLEHRDAELRRRQCSLRCQACNGDVPHALEYESAASRLTLTPLSHRSLLALVGGTRDAWCGGRLMPVRDGLEPNAARRAVEDLAKFYGRRLHVFEATPRATADDLLLVLRRTLEAGAVSELRCFDLLNADVLLTFSTWLGTIKEAILGDQPTRRISQHNFRLSANVSRKLVGEDALAHVGDLLLGPLGGGFSEEKDFFAPGHKAPPVPLLALYATPSPAAASWDDDKVGPFASFKETLRPTLYHEPAPLRMAELLLLKSGLETDGSPVIVKEAQRLLRADQNRDGGKGAAPPAEGMWHYLNRAVRNKIPKAGEASNRRITEIVRNIAALDAPGSPLRGDEESARRGGQARSEDLRDLALKRKPPGEAPPKLAKHKQPQSTSELGADARSRLEAFGAASRTLARATRPRASAASPGRWPRRRRRRSGARGPRSAPRRRAGRRRSRNDRSRQLQVHSRESTLSRVVRPSSGTRRGDDAAAPPSRSPSPSSARASPLGRVKSGRASMAQSGRSSPSGRGFMKLARRAWT</sequence>
<evidence type="ECO:0008006" key="4">
    <source>
        <dbReference type="Google" id="ProtNLM"/>
    </source>
</evidence>
<feature type="region of interest" description="Disordered" evidence="1">
    <location>
        <begin position="2724"/>
        <end position="2777"/>
    </location>
</feature>
<feature type="compositionally biased region" description="Low complexity" evidence="1">
    <location>
        <begin position="2792"/>
        <end position="2809"/>
    </location>
</feature>
<keyword evidence="3" id="KW-1185">Reference proteome</keyword>
<evidence type="ECO:0000313" key="3">
    <source>
        <dbReference type="Proteomes" id="UP001363151"/>
    </source>
</evidence>
<organism evidence="2 3">
    <name type="scientific">Aureococcus anophagefferens</name>
    <name type="common">Harmful bloom alga</name>
    <dbReference type="NCBI Taxonomy" id="44056"/>
    <lineage>
        <taxon>Eukaryota</taxon>
        <taxon>Sar</taxon>
        <taxon>Stramenopiles</taxon>
        <taxon>Ochrophyta</taxon>
        <taxon>Pelagophyceae</taxon>
        <taxon>Pelagomonadales</taxon>
        <taxon>Pelagomonadaceae</taxon>
        <taxon>Aureococcus</taxon>
    </lineage>
</organism>
<feature type="compositionally biased region" description="Basic residues" evidence="1">
    <location>
        <begin position="2810"/>
        <end position="2819"/>
    </location>
</feature>
<feature type="region of interest" description="Disordered" evidence="1">
    <location>
        <begin position="502"/>
        <end position="527"/>
    </location>
</feature>
<feature type="region of interest" description="Disordered" evidence="1">
    <location>
        <begin position="2792"/>
        <end position="2919"/>
    </location>
</feature>
<feature type="region of interest" description="Disordered" evidence="1">
    <location>
        <begin position="2219"/>
        <end position="2281"/>
    </location>
</feature>
<feature type="region of interest" description="Disordered" evidence="1">
    <location>
        <begin position="2013"/>
        <end position="2049"/>
    </location>
</feature>